<comment type="caution">
    <text evidence="1">The sequence shown here is derived from an EMBL/GenBank/DDBJ whole genome shotgun (WGS) entry which is preliminary data.</text>
</comment>
<protein>
    <submittedName>
        <fullName evidence="1">Uncharacterized protein</fullName>
    </submittedName>
</protein>
<sequence>MVPKASSPCLFPDQVEGIRHDPCRTSIWAERRLRKLRRISQAAFHSRKKKVHSDSKYTSEGRQEEALSEWHWRAVTVKTVCGMKMDHPVAAASADTDGNREITEHIEKCFPCTTVFPVRAFST</sequence>
<gene>
    <name evidence="1" type="ORF">UPYG_G00218160</name>
</gene>
<evidence type="ECO:0000313" key="2">
    <source>
        <dbReference type="Proteomes" id="UP001557470"/>
    </source>
</evidence>
<evidence type="ECO:0000313" key="1">
    <source>
        <dbReference type="EMBL" id="KAL0974279.1"/>
    </source>
</evidence>
<dbReference type="AlphaFoldDB" id="A0ABD0WL79"/>
<keyword evidence="2" id="KW-1185">Reference proteome</keyword>
<dbReference type="EMBL" id="JAGEUA010000006">
    <property type="protein sequence ID" value="KAL0974279.1"/>
    <property type="molecule type" value="Genomic_DNA"/>
</dbReference>
<organism evidence="1 2">
    <name type="scientific">Umbra pygmaea</name>
    <name type="common">Eastern mudminnow</name>
    <dbReference type="NCBI Taxonomy" id="75934"/>
    <lineage>
        <taxon>Eukaryota</taxon>
        <taxon>Metazoa</taxon>
        <taxon>Chordata</taxon>
        <taxon>Craniata</taxon>
        <taxon>Vertebrata</taxon>
        <taxon>Euteleostomi</taxon>
        <taxon>Actinopterygii</taxon>
        <taxon>Neopterygii</taxon>
        <taxon>Teleostei</taxon>
        <taxon>Protacanthopterygii</taxon>
        <taxon>Esociformes</taxon>
        <taxon>Umbridae</taxon>
        <taxon>Umbra</taxon>
    </lineage>
</organism>
<name>A0ABD0WL79_UMBPY</name>
<accession>A0ABD0WL79</accession>
<dbReference type="Proteomes" id="UP001557470">
    <property type="component" value="Unassembled WGS sequence"/>
</dbReference>
<proteinExistence type="predicted"/>
<reference evidence="1 2" key="1">
    <citation type="submission" date="2024-06" db="EMBL/GenBank/DDBJ databases">
        <authorList>
            <person name="Pan Q."/>
            <person name="Wen M."/>
            <person name="Jouanno E."/>
            <person name="Zahm M."/>
            <person name="Klopp C."/>
            <person name="Cabau C."/>
            <person name="Louis A."/>
            <person name="Berthelot C."/>
            <person name="Parey E."/>
            <person name="Roest Crollius H."/>
            <person name="Montfort J."/>
            <person name="Robinson-Rechavi M."/>
            <person name="Bouchez O."/>
            <person name="Lampietro C."/>
            <person name="Lopez Roques C."/>
            <person name="Donnadieu C."/>
            <person name="Postlethwait J."/>
            <person name="Bobe J."/>
            <person name="Verreycken H."/>
            <person name="Guiguen Y."/>
        </authorList>
    </citation>
    <scope>NUCLEOTIDE SEQUENCE [LARGE SCALE GENOMIC DNA]</scope>
    <source>
        <strain evidence="1">Up_M1</strain>
        <tissue evidence="1">Testis</tissue>
    </source>
</reference>